<dbReference type="Gene3D" id="3.30.160.60">
    <property type="entry name" value="Classic Zinc Finger"/>
    <property type="match status" value="1"/>
</dbReference>
<name>A0A1W0WC69_HYPEX</name>
<evidence type="ECO:0000256" key="2">
    <source>
        <dbReference type="ARBA" id="ARBA00022723"/>
    </source>
</evidence>
<dbReference type="GO" id="GO:0000978">
    <property type="term" value="F:RNA polymerase II cis-regulatory region sequence-specific DNA binding"/>
    <property type="evidence" value="ECO:0007669"/>
    <property type="project" value="TreeGrafter"/>
</dbReference>
<keyword evidence="13" id="KW-1185">Reference proteome</keyword>
<protein>
    <recommendedName>
        <fullName evidence="11">C2H2-type domain-containing protein</fullName>
    </recommendedName>
</protein>
<dbReference type="PANTHER" id="PTHR45944">
    <property type="entry name" value="SCHNURRI, ISOFORM F"/>
    <property type="match status" value="1"/>
</dbReference>
<dbReference type="Proteomes" id="UP000192578">
    <property type="component" value="Unassembled WGS sequence"/>
</dbReference>
<keyword evidence="6" id="KW-0805">Transcription regulation</keyword>
<gene>
    <name evidence="12" type="ORF">BV898_12983</name>
</gene>
<accession>A0A1W0WC69</accession>
<organism evidence="12 13">
    <name type="scientific">Hypsibius exemplaris</name>
    <name type="common">Freshwater tardigrade</name>
    <dbReference type="NCBI Taxonomy" id="2072580"/>
    <lineage>
        <taxon>Eukaryota</taxon>
        <taxon>Metazoa</taxon>
        <taxon>Ecdysozoa</taxon>
        <taxon>Tardigrada</taxon>
        <taxon>Eutardigrada</taxon>
        <taxon>Parachela</taxon>
        <taxon>Hypsibioidea</taxon>
        <taxon>Hypsibiidae</taxon>
        <taxon>Hypsibius</taxon>
    </lineage>
</organism>
<dbReference type="PROSITE" id="PS00028">
    <property type="entry name" value="ZINC_FINGER_C2H2_1"/>
    <property type="match status" value="2"/>
</dbReference>
<proteinExistence type="predicted"/>
<dbReference type="EMBL" id="MTYJ01000137">
    <property type="protein sequence ID" value="OQV12753.1"/>
    <property type="molecule type" value="Genomic_DNA"/>
</dbReference>
<dbReference type="InterPro" id="IPR051969">
    <property type="entry name" value="Zinc-finger_DNA-bd_regulators"/>
</dbReference>
<dbReference type="InterPro" id="IPR036236">
    <property type="entry name" value="Znf_C2H2_sf"/>
</dbReference>
<feature type="domain" description="C2H2-type" evidence="11">
    <location>
        <begin position="467"/>
        <end position="494"/>
    </location>
</feature>
<keyword evidence="2" id="KW-0479">Metal-binding</keyword>
<evidence type="ECO:0000256" key="4">
    <source>
        <dbReference type="ARBA" id="ARBA00022771"/>
    </source>
</evidence>
<keyword evidence="8" id="KW-0539">Nucleus</keyword>
<feature type="region of interest" description="Disordered" evidence="10">
    <location>
        <begin position="1"/>
        <end position="57"/>
    </location>
</feature>
<feature type="domain" description="C2H2-type" evidence="11">
    <location>
        <begin position="525"/>
        <end position="554"/>
    </location>
</feature>
<comment type="subcellular location">
    <subcellularLocation>
        <location evidence="1">Nucleus</location>
    </subcellularLocation>
</comment>
<evidence type="ECO:0000256" key="5">
    <source>
        <dbReference type="ARBA" id="ARBA00022833"/>
    </source>
</evidence>
<keyword evidence="4 9" id="KW-0863">Zinc-finger</keyword>
<feature type="compositionally biased region" description="Polar residues" evidence="10">
    <location>
        <begin position="509"/>
        <end position="518"/>
    </location>
</feature>
<dbReference type="GO" id="GO:0008270">
    <property type="term" value="F:zinc ion binding"/>
    <property type="evidence" value="ECO:0007669"/>
    <property type="project" value="UniProtKB-KW"/>
</dbReference>
<evidence type="ECO:0000256" key="3">
    <source>
        <dbReference type="ARBA" id="ARBA00022737"/>
    </source>
</evidence>
<evidence type="ECO:0000313" key="12">
    <source>
        <dbReference type="EMBL" id="OQV12753.1"/>
    </source>
</evidence>
<dbReference type="GO" id="GO:0000981">
    <property type="term" value="F:DNA-binding transcription factor activity, RNA polymerase II-specific"/>
    <property type="evidence" value="ECO:0007669"/>
    <property type="project" value="TreeGrafter"/>
</dbReference>
<dbReference type="SMART" id="SM00355">
    <property type="entry name" value="ZnF_C2H2"/>
    <property type="match status" value="2"/>
</dbReference>
<dbReference type="PANTHER" id="PTHR45944:SF2">
    <property type="entry name" value="SCHNURRI, ISOFORM F"/>
    <property type="match status" value="1"/>
</dbReference>
<evidence type="ECO:0000256" key="10">
    <source>
        <dbReference type="SAM" id="MobiDB-lite"/>
    </source>
</evidence>
<feature type="region of interest" description="Disordered" evidence="10">
    <location>
        <begin position="494"/>
        <end position="518"/>
    </location>
</feature>
<evidence type="ECO:0000256" key="6">
    <source>
        <dbReference type="ARBA" id="ARBA00023015"/>
    </source>
</evidence>
<dbReference type="SUPFAM" id="SSF57667">
    <property type="entry name" value="beta-beta-alpha zinc fingers"/>
    <property type="match status" value="1"/>
</dbReference>
<dbReference type="GO" id="GO:0005634">
    <property type="term" value="C:nucleus"/>
    <property type="evidence" value="ECO:0007669"/>
    <property type="project" value="UniProtKB-SubCell"/>
</dbReference>
<evidence type="ECO:0000256" key="7">
    <source>
        <dbReference type="ARBA" id="ARBA00023163"/>
    </source>
</evidence>
<evidence type="ECO:0000259" key="11">
    <source>
        <dbReference type="PROSITE" id="PS50157"/>
    </source>
</evidence>
<evidence type="ECO:0000256" key="9">
    <source>
        <dbReference type="PROSITE-ProRule" id="PRU00042"/>
    </source>
</evidence>
<evidence type="ECO:0000256" key="1">
    <source>
        <dbReference type="ARBA" id="ARBA00004123"/>
    </source>
</evidence>
<keyword evidence="3" id="KW-0677">Repeat</keyword>
<sequence>MEVVPESHEKTLNALRGHLTGRRPTEDSITPKSEEGSIAGMQLTDRSSLPPKKRKSFHVPEEPVAVVATPPTVGSSALALEPISPALPLDESRYAVVAGPSRQTVIQEPGFSGYATYVNENQPSHLGFYSDLSRQYSTNVAFAQTLLQQGHYYPSFRYSCVTTNAIRGGRPIHVPNGESTSMYANWTAVPSVINPTIRVDSSGYGKKKTDNTYYSLASKRSVNVGATSVETYTRKRQLILNGRNSFLPGEALRLMQPDVVPTVRPDEGQAPSTFFFRALDSTQAGGGARLTEGIKVEDVSEDEDEDVEKVACTDCGRFFPKTKKLNKAKFVCLNCKAMGRSRAETMPKQARPVPQSRRPSEAVTRPDSGSSLNDHENRPSGATGKPLMAQLKQKIIGHQQPGPSSSTPGSRSEMPFHASEVKMETDEANFAPSSVDHDAMDLSVKKTTAPVVAVPDWRTMEGAGNRFPCRHCPKIFNKEGQLYLHNRVHEIDTAGKGERKASKAKSERCSSPGSVSATNENPRPFFCAECTVGFRIHGHLQKHLRSKGHITQLECLNRLPCGFYAELERQNMIAKLHTIIDTADCAKAFSCLNQLAKTVTVGATLPDEPSLPAPSIGIEIGVPSPSGCGVPSPSGCGVVPVYSGVPLPVFRRRKQRATGSSVGCVIAQPSSGGLSVTVSVTICWTPNLVYSVMSVAESKHHFSEAFWKAEVTIFTV</sequence>
<feature type="region of interest" description="Disordered" evidence="10">
    <location>
        <begin position="341"/>
        <end position="384"/>
    </location>
</feature>
<dbReference type="InterPro" id="IPR013087">
    <property type="entry name" value="Znf_C2H2_type"/>
</dbReference>
<evidence type="ECO:0000256" key="8">
    <source>
        <dbReference type="ARBA" id="ARBA00023242"/>
    </source>
</evidence>
<dbReference type="PROSITE" id="PS50157">
    <property type="entry name" value="ZINC_FINGER_C2H2_2"/>
    <property type="match status" value="2"/>
</dbReference>
<feature type="compositionally biased region" description="Basic and acidic residues" evidence="10">
    <location>
        <begin position="1"/>
        <end position="11"/>
    </location>
</feature>
<dbReference type="AlphaFoldDB" id="A0A1W0WC69"/>
<feature type="compositionally biased region" description="Basic and acidic residues" evidence="10">
    <location>
        <begin position="494"/>
        <end position="508"/>
    </location>
</feature>
<comment type="caution">
    <text evidence="12">The sequence shown here is derived from an EMBL/GenBank/DDBJ whole genome shotgun (WGS) entry which is preliminary data.</text>
</comment>
<reference evidence="13" key="1">
    <citation type="submission" date="2017-01" db="EMBL/GenBank/DDBJ databases">
        <title>Comparative genomics of anhydrobiosis in the tardigrade Hypsibius dujardini.</title>
        <authorList>
            <person name="Yoshida Y."/>
            <person name="Koutsovoulos G."/>
            <person name="Laetsch D."/>
            <person name="Stevens L."/>
            <person name="Kumar S."/>
            <person name="Horikawa D."/>
            <person name="Ishino K."/>
            <person name="Komine S."/>
            <person name="Tomita M."/>
            <person name="Blaxter M."/>
            <person name="Arakawa K."/>
        </authorList>
    </citation>
    <scope>NUCLEOTIDE SEQUENCE [LARGE SCALE GENOMIC DNA]</scope>
    <source>
        <strain evidence="13">Z151</strain>
    </source>
</reference>
<dbReference type="OrthoDB" id="10042249at2759"/>
<keyword evidence="5" id="KW-0862">Zinc</keyword>
<keyword evidence="7" id="KW-0804">Transcription</keyword>
<evidence type="ECO:0000313" key="13">
    <source>
        <dbReference type="Proteomes" id="UP000192578"/>
    </source>
</evidence>